<dbReference type="CDD" id="cd00158">
    <property type="entry name" value="RHOD"/>
    <property type="match status" value="1"/>
</dbReference>
<keyword evidence="1" id="KW-0472">Membrane</keyword>
<keyword evidence="4" id="KW-1185">Reference proteome</keyword>
<dbReference type="GO" id="GO:0016740">
    <property type="term" value="F:transferase activity"/>
    <property type="evidence" value="ECO:0007669"/>
    <property type="project" value="UniProtKB-KW"/>
</dbReference>
<keyword evidence="1" id="KW-1133">Transmembrane helix</keyword>
<protein>
    <submittedName>
        <fullName evidence="3">Rhodanese-related sulfur transferase</fullName>
    </submittedName>
</protein>
<sequence length="129" mass="14731">MSPITIILWLILLGMIAWLVWNYVSVRRSAKFISNAEFEGKIHGSQLVDLRTPAEFRRKHILGARNLQIGQFKETLGALRKDKPVLLYDNTRGQAVARAVSILKKAGYKDIYVLKDGLDYWNGKTKEQS</sequence>
<accession>A0A2X3W5Q0</accession>
<proteinExistence type="predicted"/>
<dbReference type="Gene3D" id="3.40.250.10">
    <property type="entry name" value="Rhodanese-like domain"/>
    <property type="match status" value="1"/>
</dbReference>
<name>A0A2X3W5Q0_9STRE</name>
<evidence type="ECO:0000313" key="4">
    <source>
        <dbReference type="Proteomes" id="UP000249495"/>
    </source>
</evidence>
<dbReference type="PANTHER" id="PTHR43031">
    <property type="entry name" value="FAD-DEPENDENT OXIDOREDUCTASE"/>
    <property type="match status" value="1"/>
</dbReference>
<dbReference type="PANTHER" id="PTHR43031:SF18">
    <property type="entry name" value="RHODANESE-RELATED SULFURTRANSFERASES"/>
    <property type="match status" value="1"/>
</dbReference>
<dbReference type="InterPro" id="IPR001763">
    <property type="entry name" value="Rhodanese-like_dom"/>
</dbReference>
<dbReference type="SMART" id="SM00450">
    <property type="entry name" value="RHOD"/>
    <property type="match status" value="1"/>
</dbReference>
<evidence type="ECO:0000313" key="3">
    <source>
        <dbReference type="EMBL" id="SQF39656.1"/>
    </source>
</evidence>
<keyword evidence="1" id="KW-0812">Transmembrane</keyword>
<evidence type="ECO:0000256" key="1">
    <source>
        <dbReference type="SAM" id="Phobius"/>
    </source>
</evidence>
<dbReference type="Proteomes" id="UP000249495">
    <property type="component" value="Chromosome 1"/>
</dbReference>
<dbReference type="InterPro" id="IPR050229">
    <property type="entry name" value="GlpE_sulfurtransferase"/>
</dbReference>
<feature type="transmembrane region" description="Helical" evidence="1">
    <location>
        <begin position="6"/>
        <end position="24"/>
    </location>
</feature>
<dbReference type="Pfam" id="PF00581">
    <property type="entry name" value="Rhodanese"/>
    <property type="match status" value="1"/>
</dbReference>
<evidence type="ECO:0000259" key="2">
    <source>
        <dbReference type="PROSITE" id="PS50206"/>
    </source>
</evidence>
<dbReference type="AlphaFoldDB" id="A0A2X3W5Q0"/>
<dbReference type="EMBL" id="LS483343">
    <property type="protein sequence ID" value="SQF39656.1"/>
    <property type="molecule type" value="Genomic_DNA"/>
</dbReference>
<reference evidence="3 4" key="1">
    <citation type="submission" date="2018-06" db="EMBL/GenBank/DDBJ databases">
        <authorList>
            <consortium name="Pathogen Informatics"/>
            <person name="Doyle S."/>
        </authorList>
    </citation>
    <scope>NUCLEOTIDE SEQUENCE [LARGE SCALE GENOMIC DNA]</scope>
    <source>
        <strain evidence="3 4">NCTC12278</strain>
    </source>
</reference>
<keyword evidence="3" id="KW-0808">Transferase</keyword>
<dbReference type="InterPro" id="IPR036873">
    <property type="entry name" value="Rhodanese-like_dom_sf"/>
</dbReference>
<dbReference type="PROSITE" id="PS50206">
    <property type="entry name" value="RHODANESE_3"/>
    <property type="match status" value="1"/>
</dbReference>
<dbReference type="KEGG" id="sfer:NCTC12278_00503"/>
<dbReference type="RefSeq" id="WP_018029369.1">
    <property type="nucleotide sequence ID" value="NZ_JBCLUB010000001.1"/>
</dbReference>
<organism evidence="3 4">
    <name type="scientific">Streptococcus ferus</name>
    <dbReference type="NCBI Taxonomy" id="1345"/>
    <lineage>
        <taxon>Bacteria</taxon>
        <taxon>Bacillati</taxon>
        <taxon>Bacillota</taxon>
        <taxon>Bacilli</taxon>
        <taxon>Lactobacillales</taxon>
        <taxon>Streptococcaceae</taxon>
        <taxon>Streptococcus</taxon>
    </lineage>
</organism>
<dbReference type="OrthoDB" id="9808735at2"/>
<gene>
    <name evidence="3" type="primary">yibN</name>
    <name evidence="3" type="ORF">NCTC12278_00503</name>
</gene>
<dbReference type="SUPFAM" id="SSF52821">
    <property type="entry name" value="Rhodanese/Cell cycle control phosphatase"/>
    <property type="match status" value="1"/>
</dbReference>
<feature type="domain" description="Rhodanese" evidence="2">
    <location>
        <begin position="41"/>
        <end position="127"/>
    </location>
</feature>
<dbReference type="STRING" id="1123303.GCA_000372425_00037"/>